<sequence>MSNQMYRIATPYAEALLASARKNDLLPKITQDLSIILEILSHSLELRSMLSNPMINILTKKNILQALFKDQIDILILNFLFVLVDRRRIFLLDTIIEKYLELTYAIDSTVVANVSTAIEFTAIQQSLIIEKIKTMTSSKNVKLVMHIDSSLMGGFVLTIGSKVIDTSLSGKLRQISLYLNRV</sequence>
<dbReference type="EMBL" id="MK814615">
    <property type="protein sequence ID" value="QCI04800.1"/>
    <property type="molecule type" value="Genomic_DNA"/>
</dbReference>
<dbReference type="HAMAP" id="MF_01416">
    <property type="entry name" value="ATP_synth_delta_bact"/>
    <property type="match status" value="1"/>
</dbReference>
<dbReference type="Pfam" id="PF00213">
    <property type="entry name" value="OSCP"/>
    <property type="match status" value="1"/>
</dbReference>
<keyword evidence="4" id="KW-0375">Hydrogen ion transport</keyword>
<keyword evidence="6" id="KW-0472">Membrane</keyword>
<organism evidence="8">
    <name type="scientific">Bornetia secundiflora</name>
    <dbReference type="NCBI Taxonomy" id="2575637"/>
    <lineage>
        <taxon>Eukaryota</taxon>
        <taxon>Rhodophyta</taxon>
        <taxon>Florideophyceae</taxon>
        <taxon>Rhodymeniophycidae</taxon>
        <taxon>Ceramiales</taxon>
        <taxon>Wrangeliaceae</taxon>
        <taxon>Bornetia</taxon>
    </lineage>
</organism>
<keyword evidence="5" id="KW-0406">Ion transport</keyword>
<dbReference type="PANTHER" id="PTHR11910">
    <property type="entry name" value="ATP SYNTHASE DELTA CHAIN"/>
    <property type="match status" value="1"/>
</dbReference>
<evidence type="ECO:0000256" key="5">
    <source>
        <dbReference type="ARBA" id="ARBA00023065"/>
    </source>
</evidence>
<gene>
    <name evidence="8" type="primary">atpD</name>
</gene>
<dbReference type="InterPro" id="IPR000711">
    <property type="entry name" value="ATPase_OSCP/dsu"/>
</dbReference>
<dbReference type="Gene3D" id="1.10.520.20">
    <property type="entry name" value="N-terminal domain of the delta subunit of the F1F0-ATP synthase"/>
    <property type="match status" value="1"/>
</dbReference>
<reference evidence="8" key="1">
    <citation type="journal article" date="2019" name="Mol. Phylogenet. Evol.">
        <title>Morphological evolution and classification of the red algal order Ceramiales inferred using plastid phylogenomics.</title>
        <authorList>
            <person name="Diaz-Tapia P."/>
            <person name="Pasella M.M."/>
            <person name="Verbruggen H."/>
            <person name="Maggs C.A."/>
        </authorList>
    </citation>
    <scope>NUCLEOTIDE SEQUENCE</scope>
    <source>
        <strain evidence="8">PD2926</strain>
    </source>
</reference>
<keyword evidence="8" id="KW-0934">Plastid</keyword>
<evidence type="ECO:0000256" key="3">
    <source>
        <dbReference type="ARBA" id="ARBA00022448"/>
    </source>
</evidence>
<name>A0A4D6WR71_9FLOR</name>
<evidence type="ECO:0000313" key="8">
    <source>
        <dbReference type="EMBL" id="QCI04800.1"/>
    </source>
</evidence>
<dbReference type="GO" id="GO:0046933">
    <property type="term" value="F:proton-transporting ATP synthase activity, rotational mechanism"/>
    <property type="evidence" value="ECO:0007669"/>
    <property type="project" value="InterPro"/>
</dbReference>
<comment type="subcellular location">
    <subcellularLocation>
        <location evidence="1">Membrane</location>
    </subcellularLocation>
</comment>
<dbReference type="AlphaFoldDB" id="A0A4D6WR71"/>
<reference evidence="8" key="2">
    <citation type="submission" date="2019-04" db="EMBL/GenBank/DDBJ databases">
        <authorList>
            <person name="Pasella M."/>
        </authorList>
    </citation>
    <scope>NUCLEOTIDE SEQUENCE</scope>
    <source>
        <strain evidence="8">PD2926</strain>
    </source>
</reference>
<keyword evidence="7" id="KW-0066">ATP synthesis</keyword>
<keyword evidence="3" id="KW-0813">Transport</keyword>
<evidence type="ECO:0000256" key="2">
    <source>
        <dbReference type="ARBA" id="ARBA00007046"/>
    </source>
</evidence>
<evidence type="ECO:0000256" key="7">
    <source>
        <dbReference type="ARBA" id="ARBA00023310"/>
    </source>
</evidence>
<dbReference type="SUPFAM" id="SSF47928">
    <property type="entry name" value="N-terminal domain of the delta subunit of the F1F0-ATP synthase"/>
    <property type="match status" value="1"/>
</dbReference>
<evidence type="ECO:0000256" key="1">
    <source>
        <dbReference type="ARBA" id="ARBA00004370"/>
    </source>
</evidence>
<protein>
    <submittedName>
        <fullName evidence="8">ATP synthase CF1 subunit delta</fullName>
    </submittedName>
</protein>
<dbReference type="NCBIfam" id="TIGR01145">
    <property type="entry name" value="ATP_synt_delta"/>
    <property type="match status" value="1"/>
</dbReference>
<dbReference type="PRINTS" id="PR00125">
    <property type="entry name" value="ATPASEDELTA"/>
</dbReference>
<proteinExistence type="inferred from homology"/>
<dbReference type="GO" id="GO:0016020">
    <property type="term" value="C:membrane"/>
    <property type="evidence" value="ECO:0007669"/>
    <property type="project" value="UniProtKB-SubCell"/>
</dbReference>
<comment type="similarity">
    <text evidence="2">Belongs to the ATPase delta chain family.</text>
</comment>
<dbReference type="InterPro" id="IPR026015">
    <property type="entry name" value="ATP_synth_OSCP/delta_N_sf"/>
</dbReference>
<geneLocation type="plastid" evidence="8"/>
<evidence type="ECO:0000256" key="4">
    <source>
        <dbReference type="ARBA" id="ARBA00022781"/>
    </source>
</evidence>
<evidence type="ECO:0000256" key="6">
    <source>
        <dbReference type="ARBA" id="ARBA00023136"/>
    </source>
</evidence>
<accession>A0A4D6WR71</accession>